<dbReference type="GeneID" id="36382084"/>
<organism evidence="2">
    <name type="scientific">Strongyloides ratti</name>
    <name type="common">Parasitic roundworm</name>
    <dbReference type="NCBI Taxonomy" id="34506"/>
    <lineage>
        <taxon>Eukaryota</taxon>
        <taxon>Metazoa</taxon>
        <taxon>Ecdysozoa</taxon>
        <taxon>Nematoda</taxon>
        <taxon>Chromadorea</taxon>
        <taxon>Rhabditida</taxon>
        <taxon>Tylenchina</taxon>
        <taxon>Panagrolaimomorpha</taxon>
        <taxon>Strongyloidoidea</taxon>
        <taxon>Strongyloididae</taxon>
        <taxon>Strongyloides</taxon>
    </lineage>
</organism>
<dbReference type="WBParaSite" id="SRAE_2000436000.1">
    <property type="protein sequence ID" value="SRAE_2000436000.1"/>
    <property type="gene ID" value="WBGene00264591"/>
</dbReference>
<reference evidence="2 3" key="1">
    <citation type="submission" date="2014-09" db="EMBL/GenBank/DDBJ databases">
        <authorList>
            <person name="Martin A.A."/>
        </authorList>
    </citation>
    <scope>NUCLEOTIDE SEQUENCE</scope>
    <source>
        <strain evidence="3">ED321</strain>
        <strain evidence="2">ED321 Heterogonic</strain>
    </source>
</reference>
<evidence type="ECO:0000313" key="5">
    <source>
        <dbReference type="WormBase" id="SRAE_2000436000"/>
    </source>
</evidence>
<dbReference type="WormBase" id="SRAE_2000436000">
    <property type="protein sequence ID" value="SRP02471"/>
    <property type="gene ID" value="WBGene00264591"/>
</dbReference>
<protein>
    <submittedName>
        <fullName evidence="2 4">Uncharacterized protein</fullName>
    </submittedName>
</protein>
<dbReference type="AlphaFoldDB" id="A0A090LJ38"/>
<dbReference type="CTD" id="36382084"/>
<dbReference type="Proteomes" id="UP000035682">
    <property type="component" value="Unplaced"/>
</dbReference>
<name>A0A090LJ38_STRRB</name>
<feature type="chain" id="PRO_5015030879" evidence="1">
    <location>
        <begin position="18"/>
        <end position="200"/>
    </location>
</feature>
<keyword evidence="3" id="KW-1185">Reference proteome</keyword>
<dbReference type="EMBL" id="LN609529">
    <property type="protein sequence ID" value="CEF69713.2"/>
    <property type="molecule type" value="Genomic_DNA"/>
</dbReference>
<accession>A0A090LJ38</accession>
<evidence type="ECO:0000313" key="4">
    <source>
        <dbReference type="WBParaSite" id="SRAE_2000436000.1"/>
    </source>
</evidence>
<feature type="signal peptide" evidence="1">
    <location>
        <begin position="1"/>
        <end position="17"/>
    </location>
</feature>
<evidence type="ECO:0000313" key="3">
    <source>
        <dbReference type="Proteomes" id="UP000035682"/>
    </source>
</evidence>
<evidence type="ECO:0000256" key="1">
    <source>
        <dbReference type="SAM" id="SignalP"/>
    </source>
</evidence>
<evidence type="ECO:0000313" key="2">
    <source>
        <dbReference type="EMBL" id="CEF69713.2"/>
    </source>
</evidence>
<proteinExistence type="predicted"/>
<dbReference type="RefSeq" id="XP_024508912.1">
    <property type="nucleotide sequence ID" value="XM_024643221.1"/>
</dbReference>
<reference evidence="4" key="2">
    <citation type="submission" date="2020-12" db="UniProtKB">
        <authorList>
            <consortium name="WormBaseParasite"/>
        </authorList>
    </citation>
    <scope>IDENTIFICATION</scope>
</reference>
<keyword evidence="1" id="KW-0732">Signal</keyword>
<sequence length="200" mass="22629">MRVLLFIFVSFLAISLAKIILEDDDLVPRIIVFKKKAPYVKKVSQFCLNQCSEQLNQEYAFLEVKRAVKIILELKVKVVAYFYGTLKTDKSKRILFRGKYQGIFSSPKGRKCKCKILEQNETTTVGSITSASTEATTTSSELPTIRVETTTTASTSPPTTVTTTERVTTLTIQTTRRTILQKVKDKVKNVFSRIKKIFGK</sequence>
<gene>
    <name evidence="2 4 5" type="ORF">SRAE_2000436000</name>
</gene>